<dbReference type="VEuPathDB" id="TriTrypDB:TvY486_0804130"/>
<evidence type="ECO:0000256" key="1">
    <source>
        <dbReference type="ARBA" id="ARBA00023054"/>
    </source>
</evidence>
<dbReference type="EMBL" id="HE573024">
    <property type="protein sequence ID" value="CCC49805.1"/>
    <property type="molecule type" value="Genomic_DNA"/>
</dbReference>
<sequence>MAVRKPLSVLRHESSSMAFSAETQAAAVAEWRARAQRDSEVLSRITSRIKTHKKSAEANKLRGRWLAERAALERETASSQLEYDKAWAKISNLVPEPVVVEQGVCERKWLELLNSFRAPIADIRRECSVVRQRPDTITREDVVALRTELSNFRNELSEAIKAAEREMESVSETEETERDFPIDVLRGMIQSSMESFTTISESRVGKPNKQLVDIYRNALEDEGNNVINQLEACRSGKRSATEWGMDLRKVSMILKTYGSASMGDAETPVLPRDIYDRVQQSMPGVSLESVRAAVDEVVRQKQERLLVRSLTLQYKRRSSELLRSFEKALVADEEIAKVVNCMCEEARLREERRKEKHEELEQLRAIREAKNLAQQEADEARAKVERERQQKILRIREAEFQERLRQLQLYQEQQKELQEKENAIKQALAEEEAMKKALQSEQNAKRVAERQKEYQEKCRLRKERQHELEKLKTAREKTLEAFFKGIEQRLGVACDPERVMRGTASSMQSEAFVPFAEAARYVLHGYSEDDVQRDPRFRLQLALLEAGLHKTAYGREVITQGYRVAAAQQPSGDNPFSLNF</sequence>
<accession>G0U150</accession>
<feature type="coiled-coil region" evidence="2">
    <location>
        <begin position="343"/>
        <end position="457"/>
    </location>
</feature>
<reference evidence="3" key="1">
    <citation type="journal article" date="2012" name="Proc. Natl. Acad. Sci. U.S.A.">
        <title>Antigenic diversity is generated by distinct evolutionary mechanisms in African trypanosome species.</title>
        <authorList>
            <person name="Jackson A.P."/>
            <person name="Berry A."/>
            <person name="Aslett M."/>
            <person name="Allison H.C."/>
            <person name="Burton P."/>
            <person name="Vavrova-Anderson J."/>
            <person name="Brown R."/>
            <person name="Browne H."/>
            <person name="Corton N."/>
            <person name="Hauser H."/>
            <person name="Gamble J."/>
            <person name="Gilderthorp R."/>
            <person name="Marcello L."/>
            <person name="McQuillan J."/>
            <person name="Otto T.D."/>
            <person name="Quail M.A."/>
            <person name="Sanders M.J."/>
            <person name="van Tonder A."/>
            <person name="Ginger M.L."/>
            <person name="Field M.C."/>
            <person name="Barry J.D."/>
            <person name="Hertz-Fowler C."/>
            <person name="Berriman M."/>
        </authorList>
    </citation>
    <scope>NUCLEOTIDE SEQUENCE</scope>
    <source>
        <strain evidence="3">Y486</strain>
    </source>
</reference>
<keyword evidence="1 2" id="KW-0175">Coiled coil</keyword>
<dbReference type="PANTHER" id="PTHR21549">
    <property type="entry name" value="MUTATED IN BLADDER CANCER 1"/>
    <property type="match status" value="1"/>
</dbReference>
<organism evidence="3">
    <name type="scientific">Trypanosoma vivax (strain Y486)</name>
    <dbReference type="NCBI Taxonomy" id="1055687"/>
    <lineage>
        <taxon>Eukaryota</taxon>
        <taxon>Discoba</taxon>
        <taxon>Euglenozoa</taxon>
        <taxon>Kinetoplastea</taxon>
        <taxon>Metakinetoplastina</taxon>
        <taxon>Trypanosomatida</taxon>
        <taxon>Trypanosomatidae</taxon>
        <taxon>Trypanosoma</taxon>
        <taxon>Duttonella</taxon>
    </lineage>
</organism>
<protein>
    <submittedName>
        <fullName evidence="3">Uncharacterized protein</fullName>
    </submittedName>
</protein>
<dbReference type="AlphaFoldDB" id="G0U150"/>
<evidence type="ECO:0000313" key="3">
    <source>
        <dbReference type="EMBL" id="CCC49805.1"/>
    </source>
</evidence>
<dbReference type="InterPro" id="IPR039902">
    <property type="entry name" value="CCDC148/CCDC112"/>
</dbReference>
<proteinExistence type="predicted"/>
<name>G0U150_TRYVY</name>
<dbReference type="PANTHER" id="PTHR21549:SF1">
    <property type="entry name" value="COILED-COIL DOMAIN-CONTAINING PROTEIN 148"/>
    <property type="match status" value="1"/>
</dbReference>
<evidence type="ECO:0000256" key="2">
    <source>
        <dbReference type="SAM" id="Coils"/>
    </source>
</evidence>
<gene>
    <name evidence="3" type="ORF">TVY486_0804130</name>
</gene>
<feature type="coiled-coil region" evidence="2">
    <location>
        <begin position="142"/>
        <end position="173"/>
    </location>
</feature>